<sequence>MTRILVKDLEPGRTHYIQARVNNGTEVSDWSSKHVFTTVSDTLAPAPVTGLAWTVEGTAFKAVWTGPITNSDGTPLMDLKDYQVKVYSPAAPSTVATYYTSAARFDFSFEANVNAFGTPRSQVTVEVRARDNTGNLSTVVSATASNPAPSNVTGLSAVGIADAVSLRWNPVTDTDLKQYEVRQGTSLGNENTLVYTGRATSFVFDTTATVAQYFAVVAVDVFGTASATPAKANAVPKSTLAVDTTPPAAPTNVQVTSSLHSTDPTQSSAFIDVSWTGVADTDLQNYLVRYASSSTTTSLQYIEVPEGTTEARIHNLKTNTAFYVSVAAVDYTGNMSAWTQAATWPITTAKDTAAPAAPTGVTMAAGVTTATILWNENTEGDVKGGQGYYEVQIDTANTFNTGNLQTKQVSGTIVSFSNLTSNTTYYTRVRAVDGAGNTGAYSSIVSGAPRYVANSDIQAASISGDKITAATLAGDRVIANTLDAAALKANTAFVNDLLIQSKFTMNTGGIMQSADYVSGGTTGWKLANGTFEINSGTIAARALKLQNGVNLIHPAYADFEWNPTWYTGSTLGTGGGSPTWSIVTAPTVTAKYGTQCLKLTRPAGIPAGTDTDLFLGPNSSTYNVSFEPGVTYIWSAWMMTPSGSGPKTVQLKLRTGDGTWTSFGGTQVIPDTGVWTRISGTRTIGAGITSGVMFYGLQTQGDVYIDANQLEVQATSETAPSQWKPPSFTTVDGGIIKTGSIQSTASANGLAGQPAWSINTQGNAQFGDANVRGRLVVGDPNNPSADGVNSRIYSSNYVPGSTGWIIRSDGYAEFRNLAVNSVKVTAFDSPFQNTAAAKLYDYMQDGNLWLTNGAVVQKTDPGAFSANSLFEFTGPGLIIRNGTGVQPIAFDPTILYRVSARVRAYSVTPLNTNGDFENATLTNWSTDTTGSTTTLSLSTTEKYAGTKSLQMASSSATSGVYRAWTGLDNLKAGYTYTLNARIKANIQAAYYNASNQGNIELRVTYFSGAGQSGYLSEELYLIAPPVDSSGVMLTAPTTWFPVSATFTPPAGATSANFIIRLARYDNVTAGTTIGWIDDVQITTPPRIKLGVFGTDMSNYIVDYDYVNDATTPTKKHAFPTAGNYGTLSSYTAGQYMCVADNDEIATAVASSGTTADWVTLTGYIKGRGGSGTDGTFGNPAKANDPYQPASLNTNVSYLIPYVEFDVASGTKAQVDQFSLEAFEGGAPGKVATGTNATEKSVSIEKIDGQTFDHAIRFSTGNSDERAPGIIGHNIDNEMNDAGHIRITAPRLTSDQDDLSASFIGLWERNPNYIYDAGFENGITGWTGMANTTLAWNQTDGYSDATSLSITATGTISSPATTELLGSYNVSTLQNSELIGQTLTVSGKAKMGTATGRNVRLVVKYLDEAGAMISGWYIEKAITNAAWTSYSFYTPSVIPDTCYTVQFFFSWFNGATGDVVLVDEVQLEAGGLTKFRSGQASTIALNSQVVRSSGAIIISADTDLDLPPNVYSDGRQDTSKYPGIIMQSEGGTSALRMVNYTDSYGNRASTTLAFFNPSGTEESAVRVYGSNDDRFPGQIALVGPAGGFALATQANPDSSVTTYDTRIYGSLIIDGDMAWTPASYSSALTPFSTRAPGYCVQQGIVKFRGVCTVNNPITTGSGGTTLWTMPTGLRPASPMYLTTTSWTGGTTYSTLVHVQTDGTVLIWSPSAIGNSITFEGLSYPLSNMPTTTTPGADTTAPGTPSNFKISALSSGSSTGTYRLSWTNPTATDLAGVKIIWRSDRYPTVTIASSGTKTLTTDGKVITISGASAAAKTYDHSSLPVNKTIYYRVVSYDKSGNHSTYVSASRYLLASPVTVYADSSDAYRLGYGGMWRNDGDDVYQGDWTGNDNHRGLFFYGTKIYDAVNKGGVVRTPTKMTIYMKRTGSGGNYSGVGINLRGHVYQTKPAGDPIGGMTNEGSDGDNITYLSPNEGATITIPSSWYNNFVDSNAANRLEGLGVYGSSSSDYAIIYGRGNSSSNGKVTIYHKG</sequence>
<dbReference type="CDD" id="cd00063">
    <property type="entry name" value="FN3"/>
    <property type="match status" value="2"/>
</dbReference>
<feature type="domain" description="Fibronectin type-III" evidence="2">
    <location>
        <begin position="1"/>
        <end position="41"/>
    </location>
</feature>
<dbReference type="SUPFAM" id="SSF49785">
    <property type="entry name" value="Galactose-binding domain-like"/>
    <property type="match status" value="1"/>
</dbReference>
<dbReference type="PROSITE" id="PS50853">
    <property type="entry name" value="FN3"/>
    <property type="match status" value="3"/>
</dbReference>
<dbReference type="InterPro" id="IPR003961">
    <property type="entry name" value="FN3_dom"/>
</dbReference>
<organism evidence="3 4">
    <name type="scientific">Streptomyces phage Circinus</name>
    <dbReference type="NCBI Taxonomy" id="2562189"/>
    <lineage>
        <taxon>Viruses</taxon>
        <taxon>Duplodnaviria</taxon>
        <taxon>Heunggongvirae</taxon>
        <taxon>Uroviricota</taxon>
        <taxon>Caudoviricetes</taxon>
        <taxon>Stanwilliamsviridae</taxon>
        <taxon>Loccivirinae</taxon>
        <taxon>Wilnyevirus</taxon>
        <taxon>Wilnyevirus billnye</taxon>
    </lineage>
</organism>
<dbReference type="SUPFAM" id="SSF49265">
    <property type="entry name" value="Fibronectin type III"/>
    <property type="match status" value="1"/>
</dbReference>
<name>A0A4D6E2X7_9CAUD</name>
<dbReference type="EMBL" id="MK620896">
    <property type="protein sequence ID" value="QBZ72325.1"/>
    <property type="molecule type" value="Genomic_DNA"/>
</dbReference>
<evidence type="ECO:0000313" key="3">
    <source>
        <dbReference type="EMBL" id="QBZ72325.1"/>
    </source>
</evidence>
<dbReference type="InterPro" id="IPR003305">
    <property type="entry name" value="CenC_carb-bd"/>
</dbReference>
<dbReference type="Proteomes" id="UP000297201">
    <property type="component" value="Segment"/>
</dbReference>
<accession>A0A4D6E2X7</accession>
<dbReference type="Gene3D" id="2.60.40.10">
    <property type="entry name" value="Immunoglobulins"/>
    <property type="match status" value="4"/>
</dbReference>
<dbReference type="InterPro" id="IPR013783">
    <property type="entry name" value="Ig-like_fold"/>
</dbReference>
<evidence type="ECO:0000256" key="1">
    <source>
        <dbReference type="ARBA" id="ARBA00022801"/>
    </source>
</evidence>
<evidence type="ECO:0000313" key="4">
    <source>
        <dbReference type="Proteomes" id="UP000297201"/>
    </source>
</evidence>
<dbReference type="Gene3D" id="2.60.120.260">
    <property type="entry name" value="Galactose-binding domain-like"/>
    <property type="match status" value="3"/>
</dbReference>
<dbReference type="Pfam" id="PF00041">
    <property type="entry name" value="fn3"/>
    <property type="match status" value="2"/>
</dbReference>
<dbReference type="SMART" id="SM00060">
    <property type="entry name" value="FN3"/>
    <property type="match status" value="4"/>
</dbReference>
<dbReference type="InterPro" id="IPR008979">
    <property type="entry name" value="Galactose-bd-like_sf"/>
</dbReference>
<feature type="domain" description="Fibronectin type-III" evidence="2">
    <location>
        <begin position="354"/>
        <end position="455"/>
    </location>
</feature>
<reference evidence="3 4" key="1">
    <citation type="submission" date="2019-03" db="EMBL/GenBank/DDBJ databases">
        <authorList>
            <person name="Kwan A."/>
            <person name="Miller C."/>
            <person name="Herrmann A."/>
            <person name="Tang B.L."/>
            <person name="Shaffer C.D."/>
            <person name="Weston-Hafer K.A."/>
            <person name="Russell D.A."/>
            <person name="Pope W.H."/>
            <person name="Jacobs-Sera D."/>
            <person name="Hendrix R.W."/>
            <person name="Hatfull G.F."/>
        </authorList>
    </citation>
    <scope>NUCLEOTIDE SEQUENCE [LARGE SCALE GENOMIC DNA]</scope>
</reference>
<gene>
    <name evidence="3" type="primary">41</name>
    <name evidence="3" type="ORF">SEA_CIRCINUS_41</name>
</gene>
<evidence type="ECO:0000259" key="2">
    <source>
        <dbReference type="PROSITE" id="PS50853"/>
    </source>
</evidence>
<keyword evidence="1" id="KW-0378">Hydrolase</keyword>
<feature type="domain" description="Fibronectin type-III" evidence="2">
    <location>
        <begin position="249"/>
        <end position="351"/>
    </location>
</feature>
<proteinExistence type="predicted"/>
<dbReference type="GO" id="GO:0016798">
    <property type="term" value="F:hydrolase activity, acting on glycosyl bonds"/>
    <property type="evidence" value="ECO:0007669"/>
    <property type="project" value="InterPro"/>
</dbReference>
<dbReference type="Pfam" id="PF02018">
    <property type="entry name" value="CBM_4_9"/>
    <property type="match status" value="1"/>
</dbReference>
<dbReference type="InterPro" id="IPR036116">
    <property type="entry name" value="FN3_sf"/>
</dbReference>
<protein>
    <recommendedName>
        <fullName evidence="2">Fibronectin type-III domain-containing protein</fullName>
    </recommendedName>
</protein>